<keyword evidence="2" id="KW-0637">Prenyltransferase</keyword>
<keyword evidence="6" id="KW-1185">Reference proteome</keyword>
<protein>
    <submittedName>
        <fullName evidence="5">Uncharacterized protein</fullName>
    </submittedName>
</protein>
<dbReference type="GeneID" id="94840072"/>
<gene>
    <name evidence="5" type="ORF">TRFO_27156</name>
</gene>
<name>A0A1J4K686_9EUKA</name>
<dbReference type="AlphaFoldDB" id="A0A1J4K686"/>
<keyword evidence="3" id="KW-0808">Transferase</keyword>
<organism evidence="5 6">
    <name type="scientific">Tritrichomonas foetus</name>
    <dbReference type="NCBI Taxonomy" id="1144522"/>
    <lineage>
        <taxon>Eukaryota</taxon>
        <taxon>Metamonada</taxon>
        <taxon>Parabasalia</taxon>
        <taxon>Tritrichomonadida</taxon>
        <taxon>Tritrichomonadidae</taxon>
        <taxon>Tritrichomonas</taxon>
    </lineage>
</organism>
<dbReference type="EMBL" id="MLAK01000766">
    <property type="protein sequence ID" value="OHT05212.1"/>
    <property type="molecule type" value="Genomic_DNA"/>
</dbReference>
<proteinExistence type="inferred from homology"/>
<evidence type="ECO:0000256" key="2">
    <source>
        <dbReference type="ARBA" id="ARBA00022602"/>
    </source>
</evidence>
<evidence type="ECO:0000313" key="5">
    <source>
        <dbReference type="EMBL" id="OHT05212.1"/>
    </source>
</evidence>
<dbReference type="RefSeq" id="XP_068358348.1">
    <property type="nucleotide sequence ID" value="XM_068505368.1"/>
</dbReference>
<sequence length="365" mass="42944">MEGNQDIQEFCKLYQNAISIETVSDFLLPENKNYIYEENQIAISKTFFKQLLKFSAENIDKLPDEASKVGALIGSYDSRAWIQRKILYNQKPQKNFDDLKNELHICHLGLTANPKSAGAFENIRFLLKKCQDKETIQNNEAIQSTEIIQNDDIIQNELNFYIKLTGKCLRNALLWRHKVWFTREFHTEEQDLKWSEEWTQTHPADSSAFYFMETLINDNKNYDLIKALQENTKAIFTLPGHESIWNHRRYILCKLVERKIVQFEVPKTWEIAETPTKEFKYPDVIGGNNAIRYAYTQICDKFGIDLNFIVTRSNSDDTKTEPHLANEDLIISVSRGDKFPSEYAKQKLAAEKHYRWLRFQFIKKL</sequence>
<dbReference type="SUPFAM" id="SSF48439">
    <property type="entry name" value="Protein prenylyltransferase"/>
    <property type="match status" value="1"/>
</dbReference>
<dbReference type="Pfam" id="PF01239">
    <property type="entry name" value="PPTA"/>
    <property type="match status" value="1"/>
</dbReference>
<dbReference type="Gene3D" id="1.25.40.120">
    <property type="entry name" value="Protein prenylyltransferase"/>
    <property type="match status" value="1"/>
</dbReference>
<dbReference type="VEuPathDB" id="TrichDB:TRFO_27156"/>
<comment type="caution">
    <text evidence="5">The sequence shown here is derived from an EMBL/GenBank/DDBJ whole genome shotgun (WGS) entry which is preliminary data.</text>
</comment>
<dbReference type="GO" id="GO:0008318">
    <property type="term" value="F:protein prenyltransferase activity"/>
    <property type="evidence" value="ECO:0007669"/>
    <property type="project" value="InterPro"/>
</dbReference>
<dbReference type="InterPro" id="IPR002088">
    <property type="entry name" value="Prenyl_trans_a"/>
</dbReference>
<evidence type="ECO:0000256" key="3">
    <source>
        <dbReference type="ARBA" id="ARBA00022679"/>
    </source>
</evidence>
<dbReference type="PROSITE" id="PS51147">
    <property type="entry name" value="PFTA"/>
    <property type="match status" value="1"/>
</dbReference>
<comment type="similarity">
    <text evidence="1">Belongs to the protein prenyltransferase subunit alpha family.</text>
</comment>
<dbReference type="Proteomes" id="UP000179807">
    <property type="component" value="Unassembled WGS sequence"/>
</dbReference>
<dbReference type="GO" id="GO:0005737">
    <property type="term" value="C:cytoplasm"/>
    <property type="evidence" value="ECO:0007669"/>
    <property type="project" value="TreeGrafter"/>
</dbReference>
<keyword evidence="4" id="KW-0677">Repeat</keyword>
<evidence type="ECO:0000256" key="4">
    <source>
        <dbReference type="ARBA" id="ARBA00022737"/>
    </source>
</evidence>
<evidence type="ECO:0000313" key="6">
    <source>
        <dbReference type="Proteomes" id="UP000179807"/>
    </source>
</evidence>
<accession>A0A1J4K686</accession>
<dbReference type="PANTHER" id="PTHR11129:SF3">
    <property type="entry name" value="PROTEIN PRENYLTRANSFERASE ALPHA SUBUNIT REPEAT-CONTAINING PROTEIN 1"/>
    <property type="match status" value="1"/>
</dbReference>
<dbReference type="PANTHER" id="PTHR11129">
    <property type="entry name" value="PROTEIN FARNESYLTRANSFERASE ALPHA SUBUNIT/RAB GERANYLGERANYL TRANSFERASE ALPHA SUBUNIT"/>
    <property type="match status" value="1"/>
</dbReference>
<evidence type="ECO:0000256" key="1">
    <source>
        <dbReference type="ARBA" id="ARBA00006734"/>
    </source>
</evidence>
<dbReference type="OrthoDB" id="5358702at2759"/>
<reference evidence="5" key="1">
    <citation type="submission" date="2016-10" db="EMBL/GenBank/DDBJ databases">
        <authorList>
            <person name="Benchimol M."/>
            <person name="Almeida L.G."/>
            <person name="Vasconcelos A.T."/>
            <person name="Perreira-Neves A."/>
            <person name="Rosa I.A."/>
            <person name="Tasca T."/>
            <person name="Bogo M.R."/>
            <person name="de Souza W."/>
        </authorList>
    </citation>
    <scope>NUCLEOTIDE SEQUENCE [LARGE SCALE GENOMIC DNA]</scope>
    <source>
        <strain evidence="5">K</strain>
    </source>
</reference>